<comment type="caution">
    <text evidence="1">The sequence shown here is derived from an EMBL/GenBank/DDBJ whole genome shotgun (WGS) entry which is preliminary data.</text>
</comment>
<dbReference type="EMBL" id="CAUEEQ010078358">
    <property type="protein sequence ID" value="CAJ0967560.1"/>
    <property type="molecule type" value="Genomic_DNA"/>
</dbReference>
<keyword evidence="2" id="KW-1185">Reference proteome</keyword>
<dbReference type="Proteomes" id="UP001176940">
    <property type="component" value="Unassembled WGS sequence"/>
</dbReference>
<name>A0ABN9MMD5_9NEOB</name>
<evidence type="ECO:0000313" key="2">
    <source>
        <dbReference type="Proteomes" id="UP001176940"/>
    </source>
</evidence>
<accession>A0ABN9MMD5</accession>
<reference evidence="1" key="1">
    <citation type="submission" date="2023-07" db="EMBL/GenBank/DDBJ databases">
        <authorList>
            <person name="Stuckert A."/>
        </authorList>
    </citation>
    <scope>NUCLEOTIDE SEQUENCE</scope>
</reference>
<evidence type="ECO:0000313" key="1">
    <source>
        <dbReference type="EMBL" id="CAJ0967560.1"/>
    </source>
</evidence>
<protein>
    <submittedName>
        <fullName evidence="1">Uncharacterized protein</fullName>
    </submittedName>
</protein>
<dbReference type="PANTHER" id="PTHR16155">
    <property type="entry name" value="DED DOMAIN-CONTAINING PROTEIN"/>
    <property type="match status" value="1"/>
</dbReference>
<proteinExistence type="predicted"/>
<gene>
    <name evidence="1" type="ORF">RIMI_LOCUS22267394</name>
</gene>
<sequence>MSPVEKPIVEIFHSFYALMSGMEDIICIAENKEYYKEWASLAKASCSLETLEQRSIVGVQLSHINATVQSTSPLGNSYRNLPVSSKGVCVLNTPDEEKMHSLEILCVMNAVIKNLHLLAKKEVRDLEGMFYRGGKISWKHLSGLQNRKCVEILLSVMHVTKSRIFYTGFISQHAVKLREYEGNDPNLCLPVLLLVEDCEEDYLDDLRHELMEAMAVKKIVYSKPCFILMSCKRSNVPEDFFKASASDTVVITHKLSQKEKQEFSTKVTELEKKFPKEEFIITFVLMSREFDEQYVKDFVQNVLRGIDHASDITRLLRYVALLNCYVQNSYISVFTL</sequence>
<organism evidence="1 2">
    <name type="scientific">Ranitomeya imitator</name>
    <name type="common">mimic poison frog</name>
    <dbReference type="NCBI Taxonomy" id="111125"/>
    <lineage>
        <taxon>Eukaryota</taxon>
        <taxon>Metazoa</taxon>
        <taxon>Chordata</taxon>
        <taxon>Craniata</taxon>
        <taxon>Vertebrata</taxon>
        <taxon>Euteleostomi</taxon>
        <taxon>Amphibia</taxon>
        <taxon>Batrachia</taxon>
        <taxon>Anura</taxon>
        <taxon>Neobatrachia</taxon>
        <taxon>Hyloidea</taxon>
        <taxon>Dendrobatidae</taxon>
        <taxon>Dendrobatinae</taxon>
        <taxon>Ranitomeya</taxon>
    </lineage>
</organism>
<dbReference type="PANTHER" id="PTHR16155:SF3">
    <property type="entry name" value="STERILE ALPHA MOTIF DOMAIN-CONTAINING PROTEIN 9-LIKE"/>
    <property type="match status" value="1"/>
</dbReference>